<evidence type="ECO:0000313" key="2">
    <source>
        <dbReference type="Proteomes" id="UP000077066"/>
    </source>
</evidence>
<evidence type="ECO:0000313" key="1">
    <source>
        <dbReference type="EMBL" id="KZX10452.1"/>
    </source>
</evidence>
<reference evidence="1 2" key="1">
    <citation type="submission" date="2016-04" db="EMBL/GenBank/DDBJ databases">
        <title>Genome sequence of Methanobrevibacter filiformis DSM 11501.</title>
        <authorList>
            <person name="Poehlein A."/>
            <person name="Seedorf H."/>
            <person name="Daniel R."/>
        </authorList>
    </citation>
    <scope>NUCLEOTIDE SEQUENCE [LARGE SCALE GENOMIC DNA]</scope>
    <source>
        <strain evidence="1 2">DSM 11501</strain>
    </source>
</reference>
<dbReference type="PATRIC" id="fig|55758.3.peg.1966"/>
<dbReference type="EMBL" id="LWMT01000274">
    <property type="protein sequence ID" value="KZX10452.1"/>
    <property type="molecule type" value="Genomic_DNA"/>
</dbReference>
<sequence length="243" mass="28288">MLKPTKEWLKEYEEIKSKLKPLNDLNDYFTKKEIAGIKIDQLYIGDIEIPTGKIMAYDPLIYYDKTYSTYIQEVPTGNFPVTLSIAIIKDWGDKYAAVKVEFNNKKPIRYEQGLTGDENFKGFEKGDFFGFAVDTGLATILDSKTNDEYCDFIEKWYKQTDGEIYDDLFASLLEDSYNKNPKYQREGGDWLMWEIPETNLKVPIFASGFGDGVYPVYFGYDHDNDVCNIIIHFIDIIEEFKEE</sequence>
<dbReference type="Proteomes" id="UP000077066">
    <property type="component" value="Unassembled WGS sequence"/>
</dbReference>
<gene>
    <name evidence="1" type="ORF">MBFIL_17510</name>
</gene>
<organism evidence="1 2">
    <name type="scientific">Methanobrevibacter filiformis</name>
    <dbReference type="NCBI Taxonomy" id="55758"/>
    <lineage>
        <taxon>Archaea</taxon>
        <taxon>Methanobacteriati</taxon>
        <taxon>Methanobacteriota</taxon>
        <taxon>Methanomada group</taxon>
        <taxon>Methanobacteria</taxon>
        <taxon>Methanobacteriales</taxon>
        <taxon>Methanobacteriaceae</taxon>
        <taxon>Methanobrevibacter</taxon>
    </lineage>
</organism>
<dbReference type="OrthoDB" id="381286at2157"/>
<dbReference type="InterPro" id="IPR025335">
    <property type="entry name" value="DUF4241"/>
</dbReference>
<dbReference type="Pfam" id="PF14025">
    <property type="entry name" value="DUF4241"/>
    <property type="match status" value="1"/>
</dbReference>
<proteinExistence type="predicted"/>
<protein>
    <recommendedName>
        <fullName evidence="3">DUF4241 domain-containing protein</fullName>
    </recommendedName>
</protein>
<keyword evidence="2" id="KW-1185">Reference proteome</keyword>
<comment type="caution">
    <text evidence="1">The sequence shown here is derived from an EMBL/GenBank/DDBJ whole genome shotgun (WGS) entry which is preliminary data.</text>
</comment>
<dbReference type="RefSeq" id="WP_066973719.1">
    <property type="nucleotide sequence ID" value="NZ_LWMT01000274.1"/>
</dbReference>
<accession>A0A165Z9X8</accession>
<dbReference type="AlphaFoldDB" id="A0A165Z9X8"/>
<evidence type="ECO:0008006" key="3">
    <source>
        <dbReference type="Google" id="ProtNLM"/>
    </source>
</evidence>
<name>A0A165Z9X8_9EURY</name>
<dbReference type="STRING" id="55758.MBFIL_17510"/>